<dbReference type="AlphaFoldDB" id="A0A1T5KVC4"/>
<keyword evidence="6" id="KW-1185">Reference proteome</keyword>
<evidence type="ECO:0000313" key="5">
    <source>
        <dbReference type="EMBL" id="SKC67631.1"/>
    </source>
</evidence>
<organism evidence="5 6">
    <name type="scientific">Okibacterium fritillariae</name>
    <dbReference type="NCBI Taxonomy" id="123320"/>
    <lineage>
        <taxon>Bacteria</taxon>
        <taxon>Bacillati</taxon>
        <taxon>Actinomycetota</taxon>
        <taxon>Actinomycetes</taxon>
        <taxon>Micrococcales</taxon>
        <taxon>Microbacteriaceae</taxon>
        <taxon>Okibacterium</taxon>
    </lineage>
</organism>
<evidence type="ECO:0000313" key="6">
    <source>
        <dbReference type="Proteomes" id="UP000190857"/>
    </source>
</evidence>
<dbReference type="OrthoDB" id="2082707at2"/>
<protein>
    <recommendedName>
        <fullName evidence="7">DUF3494 domain-containing protein</fullName>
    </recommendedName>
</protein>
<name>A0A1T5KVC4_9MICO</name>
<feature type="compositionally biased region" description="Gly residues" evidence="3">
    <location>
        <begin position="274"/>
        <end position="320"/>
    </location>
</feature>
<evidence type="ECO:0000256" key="2">
    <source>
        <dbReference type="ARBA" id="ARBA00022729"/>
    </source>
</evidence>
<dbReference type="Proteomes" id="UP000190857">
    <property type="component" value="Unassembled WGS sequence"/>
</dbReference>
<evidence type="ECO:0008006" key="7">
    <source>
        <dbReference type="Google" id="ProtNLM"/>
    </source>
</evidence>
<proteinExistence type="inferred from homology"/>
<keyword evidence="2" id="KW-0732">Signal</keyword>
<accession>A0A1T5KVC4</accession>
<keyword evidence="4" id="KW-1133">Transmembrane helix</keyword>
<reference evidence="5 6" key="1">
    <citation type="submission" date="2017-02" db="EMBL/GenBank/DDBJ databases">
        <authorList>
            <person name="Peterson S.W."/>
        </authorList>
    </citation>
    <scope>NUCLEOTIDE SEQUENCE [LARGE SCALE GENOMIC DNA]</scope>
    <source>
        <strain evidence="5 6">VKM Ac-2059</strain>
    </source>
</reference>
<dbReference type="EMBL" id="FUZP01000003">
    <property type="protein sequence ID" value="SKC67631.1"/>
    <property type="molecule type" value="Genomic_DNA"/>
</dbReference>
<feature type="transmembrane region" description="Helical" evidence="4">
    <location>
        <begin position="366"/>
        <end position="386"/>
    </location>
</feature>
<feature type="transmembrane region" description="Helical" evidence="4">
    <location>
        <begin position="21"/>
        <end position="43"/>
    </location>
</feature>
<evidence type="ECO:0000256" key="3">
    <source>
        <dbReference type="SAM" id="MobiDB-lite"/>
    </source>
</evidence>
<feature type="region of interest" description="Disordered" evidence="3">
    <location>
        <begin position="258"/>
        <end position="357"/>
    </location>
</feature>
<keyword evidence="4" id="KW-0472">Membrane</keyword>
<feature type="compositionally biased region" description="Low complexity" evidence="3">
    <location>
        <begin position="260"/>
        <end position="273"/>
    </location>
</feature>
<dbReference type="RefSeq" id="WP_079728569.1">
    <property type="nucleotide sequence ID" value="NZ_FUZP01000003.1"/>
</dbReference>
<dbReference type="Pfam" id="PF11999">
    <property type="entry name" value="Ice_binding"/>
    <property type="match status" value="1"/>
</dbReference>
<gene>
    <name evidence="5" type="ORF">SAMN06309945_2534</name>
</gene>
<sequence>MGTDTQKHATIHRTGLRRRPIGLFGGAALAVAGTAALIINLGAPAAFAAEAPVGLGAVASYSVLGGETVTNTGLTVLDGDLGTTPGSAITGFPPGIVGGTTRVEAAAADAKASLLVAYDDARSRATTASVAGDLVGQTLVGGVYTASGPLAVSGTLTLDAQGDPNAVFIFQAASTLITASSSRIALLDGASSCNVYWQVAESATLGTNSRFTGTIMALQSISVTTGTRVDGRALARNGQVSLQSNVFQSTTCVTAPIISTPTDTATPPGTGTPTDGGTGGPGTPTDGGTGGPGTPTDGGTGGPGTPTDGGPGTPGNGTPGTGTPTDNGGVLIVPTSTRGPNGGGNANGNSPDSLANSGADSAANGWIGVTALGLVIGGLGLAGVSLRRRENARTKA</sequence>
<dbReference type="InterPro" id="IPR021884">
    <property type="entry name" value="Ice-bd_prot"/>
</dbReference>
<keyword evidence="4" id="KW-0812">Transmembrane</keyword>
<evidence type="ECO:0000256" key="4">
    <source>
        <dbReference type="SAM" id="Phobius"/>
    </source>
</evidence>
<dbReference type="STRING" id="123320.SAMN06309945_2534"/>
<comment type="similarity">
    <text evidence="1">Belongs to the ice-binding protein family.</text>
</comment>
<evidence type="ECO:0000256" key="1">
    <source>
        <dbReference type="ARBA" id="ARBA00005445"/>
    </source>
</evidence>